<comment type="caution">
    <text evidence="3">The sequence shown here is derived from an EMBL/GenBank/DDBJ whole genome shotgun (WGS) entry which is preliminary data.</text>
</comment>
<evidence type="ECO:0000313" key="4">
    <source>
        <dbReference type="Proteomes" id="UP000326464"/>
    </source>
</evidence>
<reference evidence="4" key="1">
    <citation type="submission" date="2019-07" db="EMBL/GenBank/DDBJ databases">
        <title>Arthrobacter KR32 sp. nov., isolated from mountain cheese made of cows milk.</title>
        <authorList>
            <person name="Flegler A."/>
        </authorList>
    </citation>
    <scope>NUCLEOTIDE SEQUENCE [LARGE SCALE GENOMIC DNA]</scope>
    <source>
        <strain evidence="4">KR32</strain>
    </source>
</reference>
<evidence type="ECO:0000259" key="1">
    <source>
        <dbReference type="Pfam" id="PF13622"/>
    </source>
</evidence>
<dbReference type="Pfam" id="PF20789">
    <property type="entry name" value="4HBT_3C"/>
    <property type="match status" value="1"/>
</dbReference>
<proteinExistence type="predicted"/>
<keyword evidence="4" id="KW-1185">Reference proteome</keyword>
<feature type="domain" description="Acyl-CoA thioesterase-like N-terminal HotDog" evidence="1">
    <location>
        <begin position="31"/>
        <end position="112"/>
    </location>
</feature>
<dbReference type="AlphaFoldDB" id="A0A7X1NQG2"/>
<evidence type="ECO:0000259" key="2">
    <source>
        <dbReference type="Pfam" id="PF20789"/>
    </source>
</evidence>
<dbReference type="InterPro" id="IPR029069">
    <property type="entry name" value="HotDog_dom_sf"/>
</dbReference>
<dbReference type="InterPro" id="IPR049450">
    <property type="entry name" value="ACOT8-like_C"/>
</dbReference>
<name>A0A7X1NQG2_9MICC</name>
<dbReference type="Gene3D" id="2.40.160.210">
    <property type="entry name" value="Acyl-CoA thioesterase, double hotdog domain"/>
    <property type="match status" value="1"/>
</dbReference>
<gene>
    <name evidence="3" type="ORF">FNH21_09910</name>
</gene>
<organism evidence="3 4">
    <name type="scientific">Arthrobacter bussei</name>
    <dbReference type="NCBI Taxonomy" id="2594179"/>
    <lineage>
        <taxon>Bacteria</taxon>
        <taxon>Bacillati</taxon>
        <taxon>Actinomycetota</taxon>
        <taxon>Actinomycetes</taxon>
        <taxon>Micrococcales</taxon>
        <taxon>Micrococcaceae</taxon>
        <taxon>Arthrobacter</taxon>
    </lineage>
</organism>
<protein>
    <submittedName>
        <fullName evidence="3">Thioesterase family protein</fullName>
    </submittedName>
</protein>
<accession>A0A7X1NQG2</accession>
<dbReference type="Pfam" id="PF13622">
    <property type="entry name" value="4HBT_3"/>
    <property type="match status" value="1"/>
</dbReference>
<dbReference type="InterPro" id="IPR042171">
    <property type="entry name" value="Acyl-CoA_hotdog"/>
</dbReference>
<evidence type="ECO:0000313" key="3">
    <source>
        <dbReference type="EMBL" id="MPY11029.1"/>
    </source>
</evidence>
<dbReference type="Proteomes" id="UP000326464">
    <property type="component" value="Unassembled WGS sequence"/>
</dbReference>
<feature type="domain" description="Acyl-CoA thioesterase-like C-terminal" evidence="2">
    <location>
        <begin position="133"/>
        <end position="263"/>
    </location>
</feature>
<dbReference type="EMBL" id="VJXX01000002">
    <property type="protein sequence ID" value="MPY11029.1"/>
    <property type="molecule type" value="Genomic_DNA"/>
</dbReference>
<dbReference type="RefSeq" id="WP_152814732.1">
    <property type="nucleotide sequence ID" value="NZ_VJXX01000002.1"/>
</dbReference>
<dbReference type="OrthoDB" id="1413770at2"/>
<dbReference type="SUPFAM" id="SSF54637">
    <property type="entry name" value="Thioesterase/thiol ester dehydrase-isomerase"/>
    <property type="match status" value="1"/>
</dbReference>
<sequence>MSDDEGELPVSDSFYRGLGGGRFVSTLNAQGAWNPEEQHMAPISGLMTQCLLECAPREGMQLSRISFDILGMIPGGEFEISTAVVRPGRTIELLEARMEAAGRTAIVARAWRLSVQDTEAVAALEDPRIPGPDAAGPHEGMTAWPGGFIRSLDVRVVPGHRPGRGQVWLRNPYAMVEGAVAPDVVRLVGMMDAANGIASRVAPGGDSWMFPNVDLQVHLYREPAGEWLGLDTRVTFGRDGVGLTSSVVHDLDGPFGRLEQILTVRKL</sequence>
<dbReference type="InterPro" id="IPR049449">
    <property type="entry name" value="TesB_ACOT8-like_N"/>
</dbReference>